<keyword evidence="4" id="KW-0479">Metal-binding</keyword>
<dbReference type="Gene3D" id="3.60.130.10">
    <property type="entry name" value="Clavaminate synthase-like"/>
    <property type="match status" value="1"/>
</dbReference>
<comment type="pathway">
    <text evidence="2">Amine and polyamine biosynthesis; carnitine biosynthesis.</text>
</comment>
<feature type="domain" description="TauD/TfdA-like" evidence="9">
    <location>
        <begin position="133"/>
        <end position="378"/>
    </location>
</feature>
<dbReference type="CDD" id="cd00250">
    <property type="entry name" value="CAS_like"/>
    <property type="match status" value="1"/>
</dbReference>
<keyword evidence="6" id="KW-0223">Dioxygenase</keyword>
<keyword evidence="8" id="KW-0408">Iron</keyword>
<dbReference type="SUPFAM" id="SSF51197">
    <property type="entry name" value="Clavaminate synthase-like"/>
    <property type="match status" value="1"/>
</dbReference>
<feature type="domain" description="Gamma-butyrobetaine hydroxylase-like N-terminal" evidence="10">
    <location>
        <begin position="33"/>
        <end position="100"/>
    </location>
</feature>
<reference evidence="11" key="1">
    <citation type="submission" date="2021-12" db="EMBL/GenBank/DDBJ databases">
        <authorList>
            <person name="King R."/>
        </authorList>
    </citation>
    <scope>NUCLEOTIDE SEQUENCE</scope>
</reference>
<evidence type="ECO:0000313" key="11">
    <source>
        <dbReference type="EMBL" id="CAH0405123.1"/>
    </source>
</evidence>
<comment type="cofactor">
    <cofactor evidence="1">
        <name>Fe(2+)</name>
        <dbReference type="ChEBI" id="CHEBI:29033"/>
    </cofactor>
</comment>
<dbReference type="InterPro" id="IPR042098">
    <property type="entry name" value="TauD-like_sf"/>
</dbReference>
<evidence type="ECO:0000313" key="12">
    <source>
        <dbReference type="Proteomes" id="UP001153292"/>
    </source>
</evidence>
<accession>A0ABN8B6K5</accession>
<evidence type="ECO:0000256" key="8">
    <source>
        <dbReference type="ARBA" id="ARBA00023004"/>
    </source>
</evidence>
<dbReference type="InterPro" id="IPR003819">
    <property type="entry name" value="TauD/TfdA-like"/>
</dbReference>
<sequence>MFIVKHLVRNRFNKINIFPVRFLNDFLNVEIAGESLKFPHVWLRDNCQCEHCFHSSAKSRILDWSKFDLNIKPKQVLYNEKSVEILWTDGHKSIYQLNWLKFRSFARENRRKYNEAIYRPAQITWNNETFNQILKRFSYNEILDSDKALHDWLYNLSVYGVTLIQGTPNSENAIDDIIAKVAFPKTTHYGAKFVVQSVPNTSNVAYLSGHLPLHLDLPYYEYCPGTTLLHCLVQTESYGGQNLLSDSFFVAEYMKQHHPEHYKILTEVEVEWSDIGVEHGNEFFKLYRAPVFCIDKHGELFRVNFSIPQRGSYFPEPLEKVVPWYQAHGLFLKLSNEFSASFKTNVGDILVFNNTRMLHGRNAYEDNSNNVRRLIGAYVDWDEIYSRLRCLTVKLKNLDGV</sequence>
<protein>
    <recommendedName>
        <fullName evidence="13">Gamma-butyrobetaine dioxygenase</fullName>
    </recommendedName>
</protein>
<dbReference type="InterPro" id="IPR050411">
    <property type="entry name" value="AlphaKG_dependent_hydroxylases"/>
</dbReference>
<dbReference type="Pfam" id="PF06155">
    <property type="entry name" value="GBBH-like_N"/>
    <property type="match status" value="1"/>
</dbReference>
<evidence type="ECO:0008006" key="13">
    <source>
        <dbReference type="Google" id="ProtNLM"/>
    </source>
</evidence>
<organism evidence="11 12">
    <name type="scientific">Chilo suppressalis</name>
    <name type="common">Asiatic rice borer moth</name>
    <dbReference type="NCBI Taxonomy" id="168631"/>
    <lineage>
        <taxon>Eukaryota</taxon>
        <taxon>Metazoa</taxon>
        <taxon>Ecdysozoa</taxon>
        <taxon>Arthropoda</taxon>
        <taxon>Hexapoda</taxon>
        <taxon>Insecta</taxon>
        <taxon>Pterygota</taxon>
        <taxon>Neoptera</taxon>
        <taxon>Endopterygota</taxon>
        <taxon>Lepidoptera</taxon>
        <taxon>Glossata</taxon>
        <taxon>Ditrysia</taxon>
        <taxon>Pyraloidea</taxon>
        <taxon>Crambidae</taxon>
        <taxon>Crambinae</taxon>
        <taxon>Chilo</taxon>
    </lineage>
</organism>
<keyword evidence="7" id="KW-0560">Oxidoreductase</keyword>
<dbReference type="Gene3D" id="3.30.2020.30">
    <property type="match status" value="1"/>
</dbReference>
<evidence type="ECO:0000256" key="2">
    <source>
        <dbReference type="ARBA" id="ARBA00005022"/>
    </source>
</evidence>
<name>A0ABN8B6K5_CHISP</name>
<evidence type="ECO:0000256" key="4">
    <source>
        <dbReference type="ARBA" id="ARBA00022723"/>
    </source>
</evidence>
<dbReference type="Proteomes" id="UP001153292">
    <property type="component" value="Chromosome 4"/>
</dbReference>
<gene>
    <name evidence="11" type="ORF">CHILSU_LOCUS8476</name>
</gene>
<evidence type="ECO:0000256" key="7">
    <source>
        <dbReference type="ARBA" id="ARBA00023002"/>
    </source>
</evidence>
<evidence type="ECO:0000259" key="10">
    <source>
        <dbReference type="Pfam" id="PF06155"/>
    </source>
</evidence>
<keyword evidence="12" id="KW-1185">Reference proteome</keyword>
<dbReference type="InterPro" id="IPR010376">
    <property type="entry name" value="GBBH-like_N"/>
</dbReference>
<evidence type="ECO:0000256" key="5">
    <source>
        <dbReference type="ARBA" id="ARBA00022873"/>
    </source>
</evidence>
<evidence type="ECO:0000256" key="6">
    <source>
        <dbReference type="ARBA" id="ARBA00022964"/>
    </source>
</evidence>
<evidence type="ECO:0000256" key="3">
    <source>
        <dbReference type="ARBA" id="ARBA00008654"/>
    </source>
</evidence>
<dbReference type="PANTHER" id="PTHR10696:SF33">
    <property type="entry name" value="GAMMA-BUTYROBETAINE DIOXYGENASE"/>
    <property type="match status" value="1"/>
</dbReference>
<comment type="similarity">
    <text evidence="3">Belongs to the gamma-BBH/TMLD family.</text>
</comment>
<proteinExistence type="inferred from homology"/>
<dbReference type="Pfam" id="PF02668">
    <property type="entry name" value="TauD"/>
    <property type="match status" value="1"/>
</dbReference>
<evidence type="ECO:0000259" key="9">
    <source>
        <dbReference type="Pfam" id="PF02668"/>
    </source>
</evidence>
<dbReference type="PANTHER" id="PTHR10696">
    <property type="entry name" value="GAMMA-BUTYROBETAINE HYDROXYLASE-RELATED"/>
    <property type="match status" value="1"/>
</dbReference>
<dbReference type="EMBL" id="OU963897">
    <property type="protein sequence ID" value="CAH0405123.1"/>
    <property type="molecule type" value="Genomic_DNA"/>
</dbReference>
<keyword evidence="5" id="KW-0124">Carnitine biosynthesis</keyword>
<evidence type="ECO:0000256" key="1">
    <source>
        <dbReference type="ARBA" id="ARBA00001954"/>
    </source>
</evidence>
<dbReference type="InterPro" id="IPR038492">
    <property type="entry name" value="GBBH-like_N_sf"/>
</dbReference>